<keyword evidence="2" id="KW-1185">Reference proteome</keyword>
<evidence type="ECO:0000313" key="1">
    <source>
        <dbReference type="EMBL" id="AIX20050.1"/>
    </source>
</evidence>
<reference evidence="1 2" key="1">
    <citation type="submission" date="2013-12" db="EMBL/GenBank/DDBJ databases">
        <title>Ecological redundancy of diverse viral populations within a natural community.</title>
        <authorList>
            <person name="Gregory A.C."/>
            <person name="LaButti K."/>
            <person name="Copeland A."/>
            <person name="Woyke T."/>
            <person name="Sullivan M.B."/>
        </authorList>
    </citation>
    <scope>NUCLEOTIDE SEQUENCE [LARGE SCALE GENOMIC DNA]</scope>
    <source>
        <strain evidence="1">Syn7803C7</strain>
    </source>
</reference>
<gene>
    <name evidence="1" type="ORF">Syn7803C7_159</name>
</gene>
<protein>
    <submittedName>
        <fullName evidence="1">Glutaredoxin</fullName>
    </submittedName>
</protein>
<dbReference type="EMBL" id="KJ019052">
    <property type="protein sequence ID" value="AIX20050.1"/>
    <property type="molecule type" value="Genomic_DNA"/>
</dbReference>
<accession>A0A0E3F402</accession>
<organism evidence="1 2">
    <name type="scientific">Synechococcus phage ACG-2014f_Syn7803C7</name>
    <dbReference type="NCBI Taxonomy" id="2790345"/>
    <lineage>
        <taxon>Viruses</taxon>
        <taxon>Duplodnaviria</taxon>
        <taxon>Heunggongvirae</taxon>
        <taxon>Uroviricota</taxon>
        <taxon>Caudoviricetes</taxon>
        <taxon>Pantevenvirales</taxon>
        <taxon>Kyanoviridae</taxon>
        <taxon>Atlauavirus</taxon>
        <taxon>Atlauavirus acg2014f</taxon>
    </lineage>
</organism>
<evidence type="ECO:0000313" key="2">
    <source>
        <dbReference type="Proteomes" id="UP000185323"/>
    </source>
</evidence>
<dbReference type="SUPFAM" id="SSF52833">
    <property type="entry name" value="Thioredoxin-like"/>
    <property type="match status" value="1"/>
</dbReference>
<dbReference type="InterPro" id="IPR036249">
    <property type="entry name" value="Thioredoxin-like_sf"/>
</dbReference>
<proteinExistence type="predicted"/>
<dbReference type="KEGG" id="vg:24172014"/>
<dbReference type="Proteomes" id="UP000185323">
    <property type="component" value="Segment"/>
</dbReference>
<name>A0A0E3F402_9CAUD</name>
<sequence>MMDTVVLYTNNGQESERIQQLLTSVGGEFHIYTLDQDFTQDQFRKEFGVSAEYPQVAIGYNHIGGLKETLHYLTDEGLIK</sequence>
<dbReference type="Gene3D" id="3.40.30.10">
    <property type="entry name" value="Glutaredoxin"/>
    <property type="match status" value="1"/>
</dbReference>